<evidence type="ECO:0000313" key="14">
    <source>
        <dbReference type="Proteomes" id="UP000589132"/>
    </source>
</evidence>
<dbReference type="GO" id="GO:0016208">
    <property type="term" value="F:AMP binding"/>
    <property type="evidence" value="ECO:0007669"/>
    <property type="project" value="TreeGrafter"/>
</dbReference>
<dbReference type="FunFam" id="3.40.50.2020:FF:000004">
    <property type="entry name" value="Adenine phosphoribosyltransferase"/>
    <property type="match status" value="1"/>
</dbReference>
<keyword evidence="10 13" id="KW-0808">Transferase</keyword>
<keyword evidence="11" id="KW-0660">Purine salvage</keyword>
<evidence type="ECO:0000256" key="7">
    <source>
        <dbReference type="ARBA" id="ARBA00011893"/>
    </source>
</evidence>
<evidence type="ECO:0000256" key="2">
    <source>
        <dbReference type="ARBA" id="ARBA00003968"/>
    </source>
</evidence>
<dbReference type="Proteomes" id="UP000589132">
    <property type="component" value="Unassembled WGS sequence"/>
</dbReference>
<dbReference type="GO" id="GO:0044209">
    <property type="term" value="P:AMP salvage"/>
    <property type="evidence" value="ECO:0007669"/>
    <property type="project" value="TreeGrafter"/>
</dbReference>
<evidence type="ECO:0000256" key="11">
    <source>
        <dbReference type="ARBA" id="ARBA00022726"/>
    </source>
</evidence>
<evidence type="ECO:0000313" key="13">
    <source>
        <dbReference type="EMBL" id="HIA97943.1"/>
    </source>
</evidence>
<proteinExistence type="inferred from homology"/>
<dbReference type="SUPFAM" id="SSF53271">
    <property type="entry name" value="PRTase-like"/>
    <property type="match status" value="1"/>
</dbReference>
<dbReference type="AlphaFoldDB" id="A0A7J4CZX2"/>
<comment type="caution">
    <text evidence="13">The sequence shown here is derived from an EMBL/GenBank/DDBJ whole genome shotgun (WGS) entry which is preliminary data.</text>
</comment>
<dbReference type="CDD" id="cd06223">
    <property type="entry name" value="PRTases_typeI"/>
    <property type="match status" value="1"/>
</dbReference>
<evidence type="ECO:0000256" key="10">
    <source>
        <dbReference type="ARBA" id="ARBA00022679"/>
    </source>
</evidence>
<comment type="subcellular location">
    <subcellularLocation>
        <location evidence="3">Cytoplasm</location>
    </subcellularLocation>
</comment>
<evidence type="ECO:0000256" key="5">
    <source>
        <dbReference type="ARBA" id="ARBA00008391"/>
    </source>
</evidence>
<dbReference type="GO" id="GO:0006166">
    <property type="term" value="P:purine ribonucleoside salvage"/>
    <property type="evidence" value="ECO:0007669"/>
    <property type="project" value="UniProtKB-KW"/>
</dbReference>
<evidence type="ECO:0000256" key="6">
    <source>
        <dbReference type="ARBA" id="ARBA00011738"/>
    </source>
</evidence>
<feature type="non-terminal residue" evidence="13">
    <location>
        <position position="1"/>
    </location>
</feature>
<comment type="pathway">
    <text evidence="4">Purine metabolism; AMP biosynthesis via salvage pathway; AMP from adenine: step 1/1.</text>
</comment>
<dbReference type="Pfam" id="PF00156">
    <property type="entry name" value="Pribosyltran"/>
    <property type="match status" value="1"/>
</dbReference>
<accession>A0A7J4CZX2</accession>
<protein>
    <recommendedName>
        <fullName evidence="7">adenine phosphoribosyltransferase</fullName>
        <ecNumber evidence="7">2.4.2.7</ecNumber>
    </recommendedName>
</protein>
<evidence type="ECO:0000256" key="3">
    <source>
        <dbReference type="ARBA" id="ARBA00004496"/>
    </source>
</evidence>
<keyword evidence="8" id="KW-0963">Cytoplasm</keyword>
<organism evidence="13 14">
    <name type="scientific">Marine Group III euryarchaeote</name>
    <dbReference type="NCBI Taxonomy" id="2173149"/>
    <lineage>
        <taxon>Archaea</taxon>
        <taxon>Methanobacteriati</taxon>
        <taxon>Thermoplasmatota</taxon>
        <taxon>Thermoplasmata</taxon>
        <taxon>Candidatus Thermoprofundales</taxon>
    </lineage>
</organism>
<comment type="catalytic activity">
    <reaction evidence="1">
        <text>AMP + diphosphate = 5-phospho-alpha-D-ribose 1-diphosphate + adenine</text>
        <dbReference type="Rhea" id="RHEA:16609"/>
        <dbReference type="ChEBI" id="CHEBI:16708"/>
        <dbReference type="ChEBI" id="CHEBI:33019"/>
        <dbReference type="ChEBI" id="CHEBI:58017"/>
        <dbReference type="ChEBI" id="CHEBI:456215"/>
        <dbReference type="EC" id="2.4.2.7"/>
    </reaction>
</comment>
<dbReference type="PANTHER" id="PTHR32315">
    <property type="entry name" value="ADENINE PHOSPHORIBOSYLTRANSFERASE"/>
    <property type="match status" value="1"/>
</dbReference>
<comment type="similarity">
    <text evidence="5">Belongs to the purine/pyrimidine phosphoribosyltransferase family.</text>
</comment>
<feature type="domain" description="Phosphoribosyltransferase" evidence="12">
    <location>
        <begin position="1"/>
        <end position="98"/>
    </location>
</feature>
<name>A0A7J4CZX2_9ARCH</name>
<dbReference type="InterPro" id="IPR029057">
    <property type="entry name" value="PRTase-like"/>
</dbReference>
<dbReference type="EMBL" id="DTTC01000113">
    <property type="protein sequence ID" value="HIA97943.1"/>
    <property type="molecule type" value="Genomic_DNA"/>
</dbReference>
<sequence length="119" mass="12913">VVGIESRGFIFGAPIADLLNAGFVPVRKPGKLPWKTESVSYELEYGTDTLEIHEDAITEGQNVLIVDDLLATGGTAEATCKLVSKLGGNIKGLSVLIELEDLNGRKRLNQYNVHSLVQY</sequence>
<dbReference type="PANTHER" id="PTHR32315:SF3">
    <property type="entry name" value="ADENINE PHOSPHORIBOSYLTRANSFERASE"/>
    <property type="match status" value="1"/>
</dbReference>
<dbReference type="GO" id="GO:0005737">
    <property type="term" value="C:cytoplasm"/>
    <property type="evidence" value="ECO:0007669"/>
    <property type="project" value="UniProtKB-SubCell"/>
</dbReference>
<evidence type="ECO:0000256" key="9">
    <source>
        <dbReference type="ARBA" id="ARBA00022676"/>
    </source>
</evidence>
<keyword evidence="9 13" id="KW-0328">Glycosyltransferase</keyword>
<comment type="function">
    <text evidence="2">Catalyzes a salvage reaction resulting in the formation of AMP, that is energically less costly than de novo synthesis.</text>
</comment>
<evidence type="ECO:0000256" key="1">
    <source>
        <dbReference type="ARBA" id="ARBA00000868"/>
    </source>
</evidence>
<dbReference type="GO" id="GO:0002055">
    <property type="term" value="F:adenine binding"/>
    <property type="evidence" value="ECO:0007669"/>
    <property type="project" value="TreeGrafter"/>
</dbReference>
<dbReference type="Gene3D" id="3.40.50.2020">
    <property type="match status" value="1"/>
</dbReference>
<evidence type="ECO:0000256" key="4">
    <source>
        <dbReference type="ARBA" id="ARBA00004659"/>
    </source>
</evidence>
<evidence type="ECO:0000259" key="12">
    <source>
        <dbReference type="Pfam" id="PF00156"/>
    </source>
</evidence>
<comment type="subunit">
    <text evidence="6">Homodimer.</text>
</comment>
<dbReference type="GO" id="GO:0003999">
    <property type="term" value="F:adenine phosphoribosyltransferase activity"/>
    <property type="evidence" value="ECO:0007669"/>
    <property type="project" value="UniProtKB-EC"/>
</dbReference>
<dbReference type="NCBIfam" id="NF002636">
    <property type="entry name" value="PRK02304.1-5"/>
    <property type="match status" value="1"/>
</dbReference>
<dbReference type="InterPro" id="IPR050054">
    <property type="entry name" value="UPRTase/APRTase"/>
</dbReference>
<dbReference type="EC" id="2.4.2.7" evidence="7"/>
<dbReference type="GO" id="GO:0006168">
    <property type="term" value="P:adenine salvage"/>
    <property type="evidence" value="ECO:0007669"/>
    <property type="project" value="TreeGrafter"/>
</dbReference>
<gene>
    <name evidence="13" type="ORF">EYO15_02030</name>
</gene>
<reference evidence="14" key="1">
    <citation type="journal article" date="2019" name="bioRxiv">
        <title>Genome diversification in globally distributed novel marine Proteobacteria is linked to environmental adaptation.</title>
        <authorList>
            <person name="Zhou Z."/>
            <person name="Tran P.Q."/>
            <person name="Kieft K."/>
            <person name="Anantharaman K."/>
        </authorList>
    </citation>
    <scope>NUCLEOTIDE SEQUENCE [LARGE SCALE GENOMIC DNA]</scope>
</reference>
<dbReference type="InterPro" id="IPR000836">
    <property type="entry name" value="PRTase_dom"/>
</dbReference>
<evidence type="ECO:0000256" key="8">
    <source>
        <dbReference type="ARBA" id="ARBA00022490"/>
    </source>
</evidence>